<keyword evidence="1" id="KW-1133">Transmembrane helix</keyword>
<accession>A0A8E6B1L1</accession>
<dbReference type="RefSeq" id="WP_213494032.1">
    <property type="nucleotide sequence ID" value="NZ_CP074694.1"/>
</dbReference>
<dbReference type="AlphaFoldDB" id="A0A8E6B1L1"/>
<organism evidence="2 3">
    <name type="scientific">Telmatocola sphagniphila</name>
    <dbReference type="NCBI Taxonomy" id="1123043"/>
    <lineage>
        <taxon>Bacteria</taxon>
        <taxon>Pseudomonadati</taxon>
        <taxon>Planctomycetota</taxon>
        <taxon>Planctomycetia</taxon>
        <taxon>Gemmatales</taxon>
        <taxon>Gemmataceae</taxon>
    </lineage>
</organism>
<gene>
    <name evidence="2" type="ORF">KIH39_14935</name>
</gene>
<sequence length="793" mass="90218">MNLNASILLSDVIFRSSFPRWMAMILFVLAVAGTIWFYHREAIKLTPVRRWQLIALRIFTFSLILFLILKPVLNAEFSEKKSKPIWLLLDNTGSMTSKDTRLNPNDQSRVAIAYDKVKPNTPLNSAGSFGELSEPKPTRLDLVKAVLNNPRLNLIKELEEKGPLQGYLLGLRSRGVDVDDTKALPQVLNGTENRTSLLEVIHDLLKLDDSDLPAAIVVMSDGRDNSSTISWSDLAAECKSRGVPLHIYGVGVTGNGFLQIREASVPETQFVEDTVTVPVRWRCEDLRDGEVDLSLRLNDRIVASKRVRIKPGLDQFDNLNWVPEKKDTSPGKQEMTVTASVVGREDLLKDLVKKSVRIVDRKIKLLFIEQTPRWEFKFIQRALLRDRRVESTFLLVEGDPKAMEAGMPFLKDFPATRKELFAYDMLIIGDVNERFFTKEQQEWIKDFVSEGGGLVMIAGRKFAPASYDKTPLSEVLPVEFRPINFPAEETNPPEEYQPKISDTGERNGLLALADTVEENARIWKSLPGWYWYYPITKLKPGAISLLQHPKAKLPNEDRPMPLLAAHYFGKGLVLFCGFEESWRWRLNEEDKYFGRFWGQVIYQVGLPHSMGSKAAQIQLEQGETEVGKPTRVFARLFNADYRPLTSEKIKAKIERLDAGPNEPKSQEIILESVPNQPGEYITTLPNEKVGKYQLRITDGLAEPATLDFRVSLPTDHEMAPGGMNEDALRELATSSGGAFYREEDLHTLTGKIQDQSVTFYRRREVLLWNRWLLGLVVVFFTAEWLLRKYSNMS</sequence>
<reference evidence="2" key="1">
    <citation type="submission" date="2021-05" db="EMBL/GenBank/DDBJ databases">
        <title>Complete genome sequence of the cellulolytic planctomycete Telmatocola sphagniphila SP2T and characterization of the first cellulase from planctomycetes.</title>
        <authorList>
            <person name="Rakitin A.L."/>
            <person name="Beletsky A.V."/>
            <person name="Naumoff D.G."/>
            <person name="Kulichevskaya I.S."/>
            <person name="Mardanov A.V."/>
            <person name="Ravin N.V."/>
            <person name="Dedysh S.N."/>
        </authorList>
    </citation>
    <scope>NUCLEOTIDE SEQUENCE</scope>
    <source>
        <strain evidence="2">SP2T</strain>
    </source>
</reference>
<evidence type="ECO:0000256" key="1">
    <source>
        <dbReference type="SAM" id="Phobius"/>
    </source>
</evidence>
<dbReference type="KEGG" id="tsph:KIH39_14935"/>
<dbReference type="PANTHER" id="PTHR37947">
    <property type="entry name" value="BLL2462 PROTEIN"/>
    <property type="match status" value="1"/>
</dbReference>
<dbReference type="Gene3D" id="3.40.50.880">
    <property type="match status" value="1"/>
</dbReference>
<keyword evidence="1" id="KW-0812">Transmembrane</keyword>
<dbReference type="Gene3D" id="3.40.50.410">
    <property type="entry name" value="von Willebrand factor, type A domain"/>
    <property type="match status" value="1"/>
</dbReference>
<proteinExistence type="predicted"/>
<feature type="transmembrane region" description="Helical" evidence="1">
    <location>
        <begin position="20"/>
        <end position="39"/>
    </location>
</feature>
<evidence type="ECO:0008006" key="4">
    <source>
        <dbReference type="Google" id="ProtNLM"/>
    </source>
</evidence>
<dbReference type="InterPro" id="IPR029062">
    <property type="entry name" value="Class_I_gatase-like"/>
</dbReference>
<dbReference type="SUPFAM" id="SSF52317">
    <property type="entry name" value="Class I glutamine amidotransferase-like"/>
    <property type="match status" value="1"/>
</dbReference>
<evidence type="ECO:0000313" key="3">
    <source>
        <dbReference type="Proteomes" id="UP000676194"/>
    </source>
</evidence>
<protein>
    <recommendedName>
        <fullName evidence="4">VWFA domain-containing protein</fullName>
    </recommendedName>
</protein>
<feature type="transmembrane region" description="Helical" evidence="1">
    <location>
        <begin position="768"/>
        <end position="786"/>
    </location>
</feature>
<dbReference type="PANTHER" id="PTHR37947:SF1">
    <property type="entry name" value="BLL2462 PROTEIN"/>
    <property type="match status" value="1"/>
</dbReference>
<dbReference type="EMBL" id="CP074694">
    <property type="protein sequence ID" value="QVL30148.1"/>
    <property type="molecule type" value="Genomic_DNA"/>
</dbReference>
<evidence type="ECO:0000313" key="2">
    <source>
        <dbReference type="EMBL" id="QVL30148.1"/>
    </source>
</evidence>
<dbReference type="SUPFAM" id="SSF53300">
    <property type="entry name" value="vWA-like"/>
    <property type="match status" value="1"/>
</dbReference>
<name>A0A8E6B1L1_9BACT</name>
<dbReference type="Proteomes" id="UP000676194">
    <property type="component" value="Chromosome"/>
</dbReference>
<keyword evidence="3" id="KW-1185">Reference proteome</keyword>
<feature type="transmembrane region" description="Helical" evidence="1">
    <location>
        <begin position="51"/>
        <end position="73"/>
    </location>
</feature>
<dbReference type="InterPro" id="IPR036465">
    <property type="entry name" value="vWFA_dom_sf"/>
</dbReference>
<keyword evidence="1" id="KW-0472">Membrane</keyword>